<dbReference type="PANTHER" id="PTHR44846">
    <property type="entry name" value="MANNOSYL-D-GLYCERATE TRANSPORT/METABOLISM SYSTEM REPRESSOR MNGR-RELATED"/>
    <property type="match status" value="1"/>
</dbReference>
<dbReference type="PANTHER" id="PTHR44846:SF1">
    <property type="entry name" value="MANNOSYL-D-GLYCERATE TRANSPORT_METABOLISM SYSTEM REPRESSOR MNGR-RELATED"/>
    <property type="match status" value="1"/>
</dbReference>
<name>A0A6J7IB42_9ZZZZ</name>
<dbReference type="FunFam" id="1.10.10.10:FF:000079">
    <property type="entry name" value="GntR family transcriptional regulator"/>
    <property type="match status" value="1"/>
</dbReference>
<dbReference type="InterPro" id="IPR011663">
    <property type="entry name" value="UTRA"/>
</dbReference>
<dbReference type="Gene3D" id="3.40.1410.10">
    <property type="entry name" value="Chorismate lyase-like"/>
    <property type="match status" value="1"/>
</dbReference>
<dbReference type="Pfam" id="PF00392">
    <property type="entry name" value="GntR"/>
    <property type="match status" value="1"/>
</dbReference>
<dbReference type="PROSITE" id="PS50949">
    <property type="entry name" value="HTH_GNTR"/>
    <property type="match status" value="1"/>
</dbReference>
<dbReference type="SUPFAM" id="SSF46785">
    <property type="entry name" value="Winged helix' DNA-binding domain"/>
    <property type="match status" value="1"/>
</dbReference>
<dbReference type="InterPro" id="IPR000524">
    <property type="entry name" value="Tscrpt_reg_HTH_GntR"/>
</dbReference>
<dbReference type="PRINTS" id="PR00035">
    <property type="entry name" value="HTHGNTR"/>
</dbReference>
<dbReference type="InterPro" id="IPR036390">
    <property type="entry name" value="WH_DNA-bd_sf"/>
</dbReference>
<reference evidence="5" key="1">
    <citation type="submission" date="2020-05" db="EMBL/GenBank/DDBJ databases">
        <authorList>
            <person name="Chiriac C."/>
            <person name="Salcher M."/>
            <person name="Ghai R."/>
            <person name="Kavagutti S V."/>
        </authorList>
    </citation>
    <scope>NUCLEOTIDE SEQUENCE</scope>
</reference>
<dbReference type="SMART" id="SM00345">
    <property type="entry name" value="HTH_GNTR"/>
    <property type="match status" value="1"/>
</dbReference>
<dbReference type="InterPro" id="IPR050679">
    <property type="entry name" value="Bact_HTH_transcr_reg"/>
</dbReference>
<proteinExistence type="predicted"/>
<dbReference type="InterPro" id="IPR036388">
    <property type="entry name" value="WH-like_DNA-bd_sf"/>
</dbReference>
<dbReference type="GO" id="GO:0003700">
    <property type="term" value="F:DNA-binding transcription factor activity"/>
    <property type="evidence" value="ECO:0007669"/>
    <property type="project" value="InterPro"/>
</dbReference>
<dbReference type="Gene3D" id="1.10.10.10">
    <property type="entry name" value="Winged helix-like DNA-binding domain superfamily/Winged helix DNA-binding domain"/>
    <property type="match status" value="1"/>
</dbReference>
<keyword evidence="1" id="KW-0805">Transcription regulation</keyword>
<dbReference type="CDD" id="cd07377">
    <property type="entry name" value="WHTH_GntR"/>
    <property type="match status" value="1"/>
</dbReference>
<evidence type="ECO:0000313" key="5">
    <source>
        <dbReference type="EMBL" id="CAB4927831.1"/>
    </source>
</evidence>
<organism evidence="5">
    <name type="scientific">freshwater metagenome</name>
    <dbReference type="NCBI Taxonomy" id="449393"/>
    <lineage>
        <taxon>unclassified sequences</taxon>
        <taxon>metagenomes</taxon>
        <taxon>ecological metagenomes</taxon>
    </lineage>
</organism>
<dbReference type="GO" id="GO:0045892">
    <property type="term" value="P:negative regulation of DNA-templated transcription"/>
    <property type="evidence" value="ECO:0007669"/>
    <property type="project" value="TreeGrafter"/>
</dbReference>
<dbReference type="AlphaFoldDB" id="A0A6J7IB42"/>
<protein>
    <submittedName>
        <fullName evidence="5">Unannotated protein</fullName>
    </submittedName>
</protein>
<gene>
    <name evidence="5" type="ORF">UFOPK3773_00063</name>
</gene>
<evidence type="ECO:0000256" key="1">
    <source>
        <dbReference type="ARBA" id="ARBA00023015"/>
    </source>
</evidence>
<dbReference type="SMART" id="SM00866">
    <property type="entry name" value="UTRA"/>
    <property type="match status" value="1"/>
</dbReference>
<evidence type="ECO:0000256" key="3">
    <source>
        <dbReference type="ARBA" id="ARBA00023163"/>
    </source>
</evidence>
<keyword evidence="3" id="KW-0804">Transcription</keyword>
<dbReference type="SUPFAM" id="SSF64288">
    <property type="entry name" value="Chorismate lyase-like"/>
    <property type="match status" value="1"/>
</dbReference>
<dbReference type="EMBL" id="CAFBNF010000003">
    <property type="protein sequence ID" value="CAB4927831.1"/>
    <property type="molecule type" value="Genomic_DNA"/>
</dbReference>
<evidence type="ECO:0000259" key="4">
    <source>
        <dbReference type="PROSITE" id="PS50949"/>
    </source>
</evidence>
<dbReference type="Pfam" id="PF07702">
    <property type="entry name" value="UTRA"/>
    <property type="match status" value="1"/>
</dbReference>
<dbReference type="InterPro" id="IPR028978">
    <property type="entry name" value="Chorismate_lyase_/UTRA_dom_sf"/>
</dbReference>
<keyword evidence="2" id="KW-0238">DNA-binding</keyword>
<dbReference type="GO" id="GO:0003677">
    <property type="term" value="F:DNA binding"/>
    <property type="evidence" value="ECO:0007669"/>
    <property type="project" value="UniProtKB-KW"/>
</dbReference>
<accession>A0A6J7IB42</accession>
<sequence>MTDLGIDHDARLPYYEQLKQLIVREIARDSLEPGHLMPSEAEMCARYEVSRTVVRQAVGELVNEGVLQRRRGKGTFVAKPKLSEQFMESTVGFFEDMTSHGHSVLSSVLSVDRVEVVGRARELIGASPGTHCIEIVRLRAVNDEVVAFTKSYIVRDDETMLEQLRGTDLSTASLYRILADQFGLRIDTGHRSIEAVAASGMLSKLLEVGSGEPLLYIESVARNSAGEVIECFLAWHRADRMRIEMNVVRDSRHSAGASLNHG</sequence>
<evidence type="ECO:0000256" key="2">
    <source>
        <dbReference type="ARBA" id="ARBA00023125"/>
    </source>
</evidence>
<feature type="domain" description="HTH gntR-type" evidence="4">
    <location>
        <begin position="12"/>
        <end position="80"/>
    </location>
</feature>